<proteinExistence type="predicted"/>
<evidence type="ECO:0000313" key="3">
    <source>
        <dbReference type="EMBL" id="CAD0202446.1"/>
    </source>
</evidence>
<gene>
    <name evidence="3" type="ORF">CINC_LOCUS4109</name>
</gene>
<feature type="coiled-coil region" evidence="1">
    <location>
        <begin position="145"/>
        <end position="172"/>
    </location>
</feature>
<dbReference type="EMBL" id="LR824020">
    <property type="protein sequence ID" value="CAD0202446.1"/>
    <property type="molecule type" value="Genomic_DNA"/>
</dbReference>
<dbReference type="InterPro" id="IPR000980">
    <property type="entry name" value="SH2"/>
</dbReference>
<dbReference type="AlphaFoldDB" id="A0A9N8KU36"/>
<sequence length="469" mass="52927">MFLLELFECPGLGNSYEHPAAPPRWQGGISISNEKLSGVHHHFLNVNCRAVTMLQQILRDMWVDPEILAELDETQKQTLFCKMREEQVRRWQVWDEKVGKEDERPKFQKNGKKQVQFLTGEDGEPWVWVMGEHADDKSIETILAEEAREKAIAQARQEVQQLRKSVEKELTQLIEYKPLDDLEQKFDLSPKTIDPLEDTLEIYCTVDELRQRIEALEPDVKLEEHELADKADFNDSLKLDLGKNTLHFNFIEGKRDVLQDMSGGGGGDGVSVLVAAGGAAARAGDILRGLRARRARALRQAQHAAHSHDIAWRDQERKAKEAEASMREIARAAREAHRRSAHLAAPIDPTQEGKPPNKEAVVEWFRTHELKRGVGLDENNKPVDCFLVRVSERVWGYAVSWRGAARCKHYLVEAAPAYRLLPTGQRAHDTLADLINYHKTVPITESGGELLVSACAPAQAPHILCAPPS</sequence>
<evidence type="ECO:0000256" key="1">
    <source>
        <dbReference type="SAM" id="Coils"/>
    </source>
</evidence>
<dbReference type="InterPro" id="IPR036860">
    <property type="entry name" value="SH2_dom_sf"/>
</dbReference>
<dbReference type="SUPFAM" id="SSF55550">
    <property type="entry name" value="SH2 domain"/>
    <property type="match status" value="1"/>
</dbReference>
<dbReference type="Proteomes" id="UP001154114">
    <property type="component" value="Chromosome 17"/>
</dbReference>
<dbReference type="OrthoDB" id="10003345at2759"/>
<accession>A0A9N8KU36</accession>
<feature type="domain" description="SH2" evidence="2">
    <location>
        <begin position="385"/>
        <end position="438"/>
    </location>
</feature>
<dbReference type="GO" id="GO:0005737">
    <property type="term" value="C:cytoplasm"/>
    <property type="evidence" value="ECO:0007669"/>
    <property type="project" value="TreeGrafter"/>
</dbReference>
<keyword evidence="4" id="KW-1185">Reference proteome</keyword>
<dbReference type="Pfam" id="PF00017">
    <property type="entry name" value="SH2"/>
    <property type="match status" value="1"/>
</dbReference>
<dbReference type="Gene3D" id="3.30.505.10">
    <property type="entry name" value="SH2 domain"/>
    <property type="match status" value="1"/>
</dbReference>
<dbReference type="PANTHER" id="PTHR14388:SF17">
    <property type="entry name" value="SH2 DOMAIN-CONTAINING PROTEIN"/>
    <property type="match status" value="1"/>
</dbReference>
<evidence type="ECO:0000313" key="4">
    <source>
        <dbReference type="Proteomes" id="UP001154114"/>
    </source>
</evidence>
<organism evidence="3 4">
    <name type="scientific">Chrysodeixis includens</name>
    <name type="common">Soybean looper</name>
    <name type="synonym">Pseudoplusia includens</name>
    <dbReference type="NCBI Taxonomy" id="689277"/>
    <lineage>
        <taxon>Eukaryota</taxon>
        <taxon>Metazoa</taxon>
        <taxon>Ecdysozoa</taxon>
        <taxon>Arthropoda</taxon>
        <taxon>Hexapoda</taxon>
        <taxon>Insecta</taxon>
        <taxon>Pterygota</taxon>
        <taxon>Neoptera</taxon>
        <taxon>Endopterygota</taxon>
        <taxon>Lepidoptera</taxon>
        <taxon>Glossata</taxon>
        <taxon>Ditrysia</taxon>
        <taxon>Noctuoidea</taxon>
        <taxon>Noctuidae</taxon>
        <taxon>Plusiinae</taxon>
        <taxon>Chrysodeixis</taxon>
    </lineage>
</organism>
<reference evidence="3" key="1">
    <citation type="submission" date="2021-12" db="EMBL/GenBank/DDBJ databases">
        <authorList>
            <person name="King R."/>
        </authorList>
    </citation>
    <scope>NUCLEOTIDE SEQUENCE</scope>
</reference>
<name>A0A9N8KU36_CHRIL</name>
<dbReference type="PANTHER" id="PTHR14388">
    <property type="entry name" value="T CELL-SPECIFIC ADAPTER PROTEIN TSAD"/>
    <property type="match status" value="1"/>
</dbReference>
<keyword evidence="1" id="KW-0175">Coiled coil</keyword>
<evidence type="ECO:0000259" key="2">
    <source>
        <dbReference type="Pfam" id="PF00017"/>
    </source>
</evidence>
<protein>
    <recommendedName>
        <fullName evidence="2">SH2 domain-containing protein</fullName>
    </recommendedName>
</protein>